<evidence type="ECO:0000313" key="8">
    <source>
        <dbReference type="Proteomes" id="UP000766336"/>
    </source>
</evidence>
<dbReference type="Gene3D" id="1.20.1720.10">
    <property type="entry name" value="Multidrug resistance protein D"/>
    <property type="match status" value="1"/>
</dbReference>
<dbReference type="RefSeq" id="WP_213670180.1">
    <property type="nucleotide sequence ID" value="NZ_JAHCDA010000002.1"/>
</dbReference>
<dbReference type="InterPro" id="IPR011701">
    <property type="entry name" value="MFS"/>
</dbReference>
<feature type="transmembrane region" description="Helical" evidence="5">
    <location>
        <begin position="315"/>
        <end position="334"/>
    </location>
</feature>
<evidence type="ECO:0000259" key="6">
    <source>
        <dbReference type="PROSITE" id="PS50850"/>
    </source>
</evidence>
<gene>
    <name evidence="7" type="ORF">KHU32_11210</name>
</gene>
<reference evidence="7 8" key="1">
    <citation type="submission" date="2021-05" db="EMBL/GenBank/DDBJ databases">
        <title>Roseococcus sp. XZZS9, whole genome shotgun sequencing project.</title>
        <authorList>
            <person name="Zhao G."/>
            <person name="Shen L."/>
        </authorList>
    </citation>
    <scope>NUCLEOTIDE SEQUENCE [LARGE SCALE GENOMIC DNA]</scope>
    <source>
        <strain evidence="7 8">XZZS9</strain>
    </source>
</reference>
<evidence type="ECO:0000256" key="4">
    <source>
        <dbReference type="ARBA" id="ARBA00023136"/>
    </source>
</evidence>
<dbReference type="PANTHER" id="PTHR23501:SF154">
    <property type="entry name" value="MULTIDRUG-EFFLUX TRANSPORTER RV1634-RELATED"/>
    <property type="match status" value="1"/>
</dbReference>
<evidence type="ECO:0000256" key="2">
    <source>
        <dbReference type="ARBA" id="ARBA00022692"/>
    </source>
</evidence>
<feature type="transmembrane region" description="Helical" evidence="5">
    <location>
        <begin position="282"/>
        <end position="309"/>
    </location>
</feature>
<dbReference type="InterPro" id="IPR020846">
    <property type="entry name" value="MFS_dom"/>
</dbReference>
<evidence type="ECO:0000256" key="1">
    <source>
        <dbReference type="ARBA" id="ARBA00004141"/>
    </source>
</evidence>
<dbReference type="EMBL" id="JAHCDA010000002">
    <property type="protein sequence ID" value="MBS7811508.1"/>
    <property type="molecule type" value="Genomic_DNA"/>
</dbReference>
<keyword evidence="8" id="KW-1185">Reference proteome</keyword>
<keyword evidence="2 5" id="KW-0812">Transmembrane</keyword>
<comment type="caution">
    <text evidence="7">The sequence shown here is derived from an EMBL/GenBank/DDBJ whole genome shotgun (WGS) entry which is preliminary data.</text>
</comment>
<dbReference type="PROSITE" id="PS50850">
    <property type="entry name" value="MFS"/>
    <property type="match status" value="1"/>
</dbReference>
<dbReference type="Proteomes" id="UP000766336">
    <property type="component" value="Unassembled WGS sequence"/>
</dbReference>
<feature type="domain" description="Major facilitator superfamily (MFS) profile" evidence="6">
    <location>
        <begin position="31"/>
        <end position="477"/>
    </location>
</feature>
<feature type="transmembrane region" description="Helical" evidence="5">
    <location>
        <begin position="216"/>
        <end position="235"/>
    </location>
</feature>
<evidence type="ECO:0000313" key="7">
    <source>
        <dbReference type="EMBL" id="MBS7811508.1"/>
    </source>
</evidence>
<feature type="transmembrane region" description="Helical" evidence="5">
    <location>
        <begin position="376"/>
        <end position="398"/>
    </location>
</feature>
<evidence type="ECO:0000256" key="3">
    <source>
        <dbReference type="ARBA" id="ARBA00022989"/>
    </source>
</evidence>
<dbReference type="PANTHER" id="PTHR23501">
    <property type="entry name" value="MAJOR FACILITATOR SUPERFAMILY"/>
    <property type="match status" value="1"/>
</dbReference>
<feature type="transmembrane region" description="Helical" evidence="5">
    <location>
        <begin position="454"/>
        <end position="472"/>
    </location>
</feature>
<feature type="transmembrane region" description="Helical" evidence="5">
    <location>
        <begin position="33"/>
        <end position="53"/>
    </location>
</feature>
<dbReference type="SUPFAM" id="SSF103473">
    <property type="entry name" value="MFS general substrate transporter"/>
    <property type="match status" value="1"/>
</dbReference>
<feature type="transmembrane region" description="Helical" evidence="5">
    <location>
        <begin position="65"/>
        <end position="83"/>
    </location>
</feature>
<protein>
    <submittedName>
        <fullName evidence="7">MFS transporter</fullName>
    </submittedName>
</protein>
<feature type="transmembrane region" description="Helical" evidence="5">
    <location>
        <begin position="154"/>
        <end position="172"/>
    </location>
</feature>
<dbReference type="Gene3D" id="1.20.1250.20">
    <property type="entry name" value="MFS general substrate transporter like domains"/>
    <property type="match status" value="1"/>
</dbReference>
<organism evidence="7 8">
    <name type="scientific">Roseococcus pinisoli</name>
    <dbReference type="NCBI Taxonomy" id="2835040"/>
    <lineage>
        <taxon>Bacteria</taxon>
        <taxon>Pseudomonadati</taxon>
        <taxon>Pseudomonadota</taxon>
        <taxon>Alphaproteobacteria</taxon>
        <taxon>Acetobacterales</taxon>
        <taxon>Roseomonadaceae</taxon>
        <taxon>Roseococcus</taxon>
    </lineage>
</organism>
<feature type="transmembrane region" description="Helical" evidence="5">
    <location>
        <begin position="346"/>
        <end position="364"/>
    </location>
</feature>
<comment type="subcellular location">
    <subcellularLocation>
        <location evidence="1">Membrane</location>
        <topology evidence="1">Multi-pass membrane protein</topology>
    </subcellularLocation>
</comment>
<accession>A0ABS5QDQ9</accession>
<feature type="transmembrane region" description="Helical" evidence="5">
    <location>
        <begin position="184"/>
        <end position="204"/>
    </location>
</feature>
<dbReference type="PRINTS" id="PR01035">
    <property type="entry name" value="TCRTETA"/>
</dbReference>
<feature type="transmembrane region" description="Helical" evidence="5">
    <location>
        <begin position="121"/>
        <end position="142"/>
    </location>
</feature>
<sequence>MSIPNAQADRHPASSPGMGWGALLSGTNGVRSLALAGGVVLHAINIYIATTILPSVVQDIGGLDLYAWNTTVFVVASILGSALSAKLLQVAGPRGAYATGAVIFALGALICAVSPSMPVMLFGRLIQGLGGGFLFALAYAMIRVVFEPTLWPRAMALVSGMWGVATLVGPAVGGIFAELGIWRAAFWSLAPAALLFALLAAAVLPGRDAEPGRKSSIPFPQILLLVAAVLAISAGSTSPDLLRNVAGIVAAGLLSALLVLVERRAGKKLLPHGSLTPGTSIAALYATMCLLAVTVTSGEIFVPLFLQVLHQQPPLMAGYLAALMAAGWTIGSVTSSGVGGRSVGRMILAAPILQVTGMLVLAILAPRAGSGSWVELAPICVALVAIGLGVGLAWPHLLTGVLKAARPSEQELAGASITTVQLFATAIGAALAGMVVNAGGLIEPGGVAGTANAALWLFGAFALPPAIGLFTARRAARL</sequence>
<feature type="transmembrane region" description="Helical" evidence="5">
    <location>
        <begin position="419"/>
        <end position="442"/>
    </location>
</feature>
<dbReference type="InterPro" id="IPR001958">
    <property type="entry name" value="Tet-R_TetA/multi-R_MdtG-like"/>
</dbReference>
<feature type="transmembrane region" description="Helical" evidence="5">
    <location>
        <begin position="241"/>
        <end position="261"/>
    </location>
</feature>
<dbReference type="InterPro" id="IPR036259">
    <property type="entry name" value="MFS_trans_sf"/>
</dbReference>
<feature type="transmembrane region" description="Helical" evidence="5">
    <location>
        <begin position="95"/>
        <end position="115"/>
    </location>
</feature>
<keyword evidence="4 5" id="KW-0472">Membrane</keyword>
<proteinExistence type="predicted"/>
<keyword evidence="3 5" id="KW-1133">Transmembrane helix</keyword>
<dbReference type="Pfam" id="PF07690">
    <property type="entry name" value="MFS_1"/>
    <property type="match status" value="1"/>
</dbReference>
<name>A0ABS5QDQ9_9PROT</name>
<evidence type="ECO:0000256" key="5">
    <source>
        <dbReference type="SAM" id="Phobius"/>
    </source>
</evidence>